<sequence>MPMKIFVNLPVKDLSKSMDFFKALGWSFNLQFTDETAACLVISDDIYAMLLTHEKFKQFTPKEICDTSKATEVLTALSFDSREQVDEIVKKAVAAGGSLYAEPKDYGFMYQHSFQDLDGHSWEVFYMDESAIPAG</sequence>
<dbReference type="Proteomes" id="UP001595796">
    <property type="component" value="Unassembled WGS sequence"/>
</dbReference>
<keyword evidence="3" id="KW-1185">Reference proteome</keyword>
<accession>A0ABV9Z584</accession>
<dbReference type="PROSITE" id="PS51819">
    <property type="entry name" value="VOC"/>
    <property type="match status" value="1"/>
</dbReference>
<dbReference type="RefSeq" id="WP_114956256.1">
    <property type="nucleotide sequence ID" value="NZ_JBHSJF010000008.1"/>
</dbReference>
<dbReference type="InterPro" id="IPR029068">
    <property type="entry name" value="Glyas_Bleomycin-R_OHBP_Dase"/>
</dbReference>
<feature type="domain" description="VOC" evidence="1">
    <location>
        <begin position="2"/>
        <end position="127"/>
    </location>
</feature>
<dbReference type="PANTHER" id="PTHR36503:SF2">
    <property type="entry name" value="BLR2408 PROTEIN"/>
    <property type="match status" value="1"/>
</dbReference>
<dbReference type="EMBL" id="JBHSJF010000008">
    <property type="protein sequence ID" value="MFC5069729.1"/>
    <property type="molecule type" value="Genomic_DNA"/>
</dbReference>
<reference evidence="3" key="1">
    <citation type="journal article" date="2019" name="Int. J. Syst. Evol. Microbiol.">
        <title>The Global Catalogue of Microorganisms (GCM) 10K type strain sequencing project: providing services to taxonomists for standard genome sequencing and annotation.</title>
        <authorList>
            <consortium name="The Broad Institute Genomics Platform"/>
            <consortium name="The Broad Institute Genome Sequencing Center for Infectious Disease"/>
            <person name="Wu L."/>
            <person name="Ma J."/>
        </authorList>
    </citation>
    <scope>NUCLEOTIDE SEQUENCE [LARGE SCALE GENOMIC DNA]</scope>
    <source>
        <strain evidence="3">CGMCC 1.16444</strain>
    </source>
</reference>
<evidence type="ECO:0000259" key="1">
    <source>
        <dbReference type="PROSITE" id="PS51819"/>
    </source>
</evidence>
<dbReference type="Pfam" id="PF22677">
    <property type="entry name" value="Ble-like_N"/>
    <property type="match status" value="1"/>
</dbReference>
<dbReference type="InterPro" id="IPR053863">
    <property type="entry name" value="Glyoxy/Ble-like_N"/>
</dbReference>
<dbReference type="InterPro" id="IPR037523">
    <property type="entry name" value="VOC_core"/>
</dbReference>
<name>A0ABV9Z584_9HYPH</name>
<dbReference type="Gene3D" id="3.10.180.10">
    <property type="entry name" value="2,3-Dihydroxybiphenyl 1,2-Dioxygenase, domain 1"/>
    <property type="match status" value="1"/>
</dbReference>
<proteinExistence type="predicted"/>
<dbReference type="SUPFAM" id="SSF54593">
    <property type="entry name" value="Glyoxalase/Bleomycin resistance protein/Dihydroxybiphenyl dioxygenase"/>
    <property type="match status" value="1"/>
</dbReference>
<evidence type="ECO:0000313" key="3">
    <source>
        <dbReference type="Proteomes" id="UP001595796"/>
    </source>
</evidence>
<dbReference type="PANTHER" id="PTHR36503">
    <property type="entry name" value="BLR2520 PROTEIN"/>
    <property type="match status" value="1"/>
</dbReference>
<comment type="caution">
    <text evidence="2">The sequence shown here is derived from an EMBL/GenBank/DDBJ whole genome shotgun (WGS) entry which is preliminary data.</text>
</comment>
<protein>
    <submittedName>
        <fullName evidence="2">VOC family protein</fullName>
    </submittedName>
</protein>
<evidence type="ECO:0000313" key="2">
    <source>
        <dbReference type="EMBL" id="MFC5069729.1"/>
    </source>
</evidence>
<organism evidence="2 3">
    <name type="scientific">Flaviflagellibacter deserti</name>
    <dbReference type="NCBI Taxonomy" id="2267266"/>
    <lineage>
        <taxon>Bacteria</taxon>
        <taxon>Pseudomonadati</taxon>
        <taxon>Pseudomonadota</taxon>
        <taxon>Alphaproteobacteria</taxon>
        <taxon>Hyphomicrobiales</taxon>
        <taxon>Flaviflagellibacter</taxon>
    </lineage>
</organism>
<gene>
    <name evidence="2" type="ORF">ACFPFW_17075</name>
</gene>